<evidence type="ECO:0000313" key="2">
    <source>
        <dbReference type="EMBL" id="CEJ07070.1"/>
    </source>
</evidence>
<evidence type="ECO:0000313" key="3">
    <source>
        <dbReference type="Proteomes" id="UP001071230"/>
    </source>
</evidence>
<dbReference type="EMBL" id="CDGJ01000037">
    <property type="protein sequence ID" value="CEJ07070.1"/>
    <property type="molecule type" value="Genomic_DNA"/>
</dbReference>
<gene>
    <name evidence="2" type="ORF">DEACI_1526</name>
    <name evidence="1" type="ORF">DEACI_2250</name>
</gene>
<reference evidence="1" key="2">
    <citation type="submission" date="2020-01" db="EMBL/GenBank/DDBJ databases">
        <authorList>
            <person name="Hornung B."/>
        </authorList>
    </citation>
    <scope>NUCLEOTIDE SEQUENCE</scope>
    <source>
        <strain evidence="1">PacBioINE</strain>
    </source>
</reference>
<protein>
    <submittedName>
        <fullName evidence="1">Uncharacterized protein</fullName>
    </submittedName>
</protein>
<dbReference type="Proteomes" id="UP001071230">
    <property type="component" value="Unassembled WGS sequence"/>
</dbReference>
<dbReference type="EMBL" id="LR746496">
    <property type="protein sequence ID" value="CAA7601583.1"/>
    <property type="molecule type" value="Genomic_DNA"/>
</dbReference>
<sequence length="80" mass="9127">MGLRFRIWRWFPREWELRLDGVDWNDITLMDVLGSEGEAISDQVESEFEQKALLEKACCMLKSGLKLSAAYLSWAAGSTA</sequence>
<name>A0A8S0VX50_9FIRM</name>
<evidence type="ECO:0000313" key="1">
    <source>
        <dbReference type="EMBL" id="CAA7601583.1"/>
    </source>
</evidence>
<reference evidence="2" key="1">
    <citation type="submission" date="2014-11" db="EMBL/GenBank/DDBJ databases">
        <authorList>
            <person name="Hornung B.V."/>
        </authorList>
    </citation>
    <scope>NUCLEOTIDE SEQUENCE</scope>
    <source>
        <strain evidence="2">INE</strain>
    </source>
</reference>
<organism evidence="1">
    <name type="scientific">Acididesulfobacillus acetoxydans</name>
    <dbReference type="NCBI Taxonomy" id="1561005"/>
    <lineage>
        <taxon>Bacteria</taxon>
        <taxon>Bacillati</taxon>
        <taxon>Bacillota</taxon>
        <taxon>Clostridia</taxon>
        <taxon>Eubacteriales</taxon>
        <taxon>Peptococcaceae</taxon>
        <taxon>Acididesulfobacillus</taxon>
    </lineage>
</organism>
<keyword evidence="3" id="KW-1185">Reference proteome</keyword>
<dbReference type="KEGG" id="aacx:DEACI_2250"/>
<proteinExistence type="predicted"/>
<accession>A0A8S0VX50</accession>
<dbReference type="Proteomes" id="UP000836597">
    <property type="component" value="Chromosome"/>
</dbReference>
<dbReference type="AlphaFoldDB" id="A0A8S0VX50"/>